<dbReference type="InterPro" id="IPR002347">
    <property type="entry name" value="SDR_fam"/>
</dbReference>
<accession>A0A1I6V593</accession>
<proteinExistence type="inferred from homology"/>
<dbReference type="STRING" id="683125.SAMN05660206_11183"/>
<sequence length="101" mass="11194">MSADSRGGKSSGYVATKSGIQGFTEALRKELNPHNVSVSLIEPGAVGTDMQKATPEDQRELEEKMEMLKAEDIASVIYFILQQDRRSSIVELKIKPLRQLT</sequence>
<evidence type="ECO:0000256" key="1">
    <source>
        <dbReference type="ARBA" id="ARBA00006484"/>
    </source>
</evidence>
<name>A0A1I6V593_9SPHI</name>
<evidence type="ECO:0000313" key="3">
    <source>
        <dbReference type="EMBL" id="SFT08863.1"/>
    </source>
</evidence>
<dbReference type="Gene3D" id="3.40.50.720">
    <property type="entry name" value="NAD(P)-binding Rossmann-like Domain"/>
    <property type="match status" value="1"/>
</dbReference>
<reference evidence="3 4" key="1">
    <citation type="submission" date="2016-10" db="EMBL/GenBank/DDBJ databases">
        <authorList>
            <person name="de Groot N.N."/>
        </authorList>
    </citation>
    <scope>NUCLEOTIDE SEQUENCE [LARGE SCALE GENOMIC DNA]</scope>
    <source>
        <strain evidence="3 4">DSM 22789</strain>
    </source>
</reference>
<dbReference type="Pfam" id="PF00106">
    <property type="entry name" value="adh_short"/>
    <property type="match status" value="1"/>
</dbReference>
<comment type="similarity">
    <text evidence="1">Belongs to the short-chain dehydrogenases/reductases (SDR) family.</text>
</comment>
<keyword evidence="2" id="KW-0560">Oxidoreductase</keyword>
<dbReference type="PANTHER" id="PTHR42901">
    <property type="entry name" value="ALCOHOL DEHYDROGENASE"/>
    <property type="match status" value="1"/>
</dbReference>
<organism evidence="3 4">
    <name type="scientific">Sphingobacterium wenxiniae</name>
    <dbReference type="NCBI Taxonomy" id="683125"/>
    <lineage>
        <taxon>Bacteria</taxon>
        <taxon>Pseudomonadati</taxon>
        <taxon>Bacteroidota</taxon>
        <taxon>Sphingobacteriia</taxon>
        <taxon>Sphingobacteriales</taxon>
        <taxon>Sphingobacteriaceae</taxon>
        <taxon>Sphingobacterium</taxon>
    </lineage>
</organism>
<dbReference type="GO" id="GO:0016491">
    <property type="term" value="F:oxidoreductase activity"/>
    <property type="evidence" value="ECO:0007669"/>
    <property type="project" value="UniProtKB-KW"/>
</dbReference>
<gene>
    <name evidence="3" type="ORF">SAMN05660206_11183</name>
</gene>
<dbReference type="EMBL" id="FOZZ01000011">
    <property type="protein sequence ID" value="SFT08863.1"/>
    <property type="molecule type" value="Genomic_DNA"/>
</dbReference>
<dbReference type="OrthoDB" id="658698at2"/>
<dbReference type="PANTHER" id="PTHR42901:SF1">
    <property type="entry name" value="ALCOHOL DEHYDROGENASE"/>
    <property type="match status" value="1"/>
</dbReference>
<dbReference type="PRINTS" id="PR00081">
    <property type="entry name" value="GDHRDH"/>
</dbReference>
<protein>
    <submittedName>
        <fullName evidence="3">Short chain dehydrogenase</fullName>
    </submittedName>
</protein>
<dbReference type="InterPro" id="IPR036291">
    <property type="entry name" value="NAD(P)-bd_dom_sf"/>
</dbReference>
<dbReference type="AlphaFoldDB" id="A0A1I6V593"/>
<evidence type="ECO:0000256" key="2">
    <source>
        <dbReference type="ARBA" id="ARBA00023002"/>
    </source>
</evidence>
<dbReference type="SUPFAM" id="SSF51735">
    <property type="entry name" value="NAD(P)-binding Rossmann-fold domains"/>
    <property type="match status" value="1"/>
</dbReference>
<keyword evidence="4" id="KW-1185">Reference proteome</keyword>
<dbReference type="Proteomes" id="UP000198785">
    <property type="component" value="Unassembled WGS sequence"/>
</dbReference>
<evidence type="ECO:0000313" key="4">
    <source>
        <dbReference type="Proteomes" id="UP000198785"/>
    </source>
</evidence>